<organism evidence="3">
    <name type="scientific">Lygus hesperus</name>
    <name type="common">Western plant bug</name>
    <dbReference type="NCBI Taxonomy" id="30085"/>
    <lineage>
        <taxon>Eukaryota</taxon>
        <taxon>Metazoa</taxon>
        <taxon>Ecdysozoa</taxon>
        <taxon>Arthropoda</taxon>
        <taxon>Hexapoda</taxon>
        <taxon>Insecta</taxon>
        <taxon>Pterygota</taxon>
        <taxon>Neoptera</taxon>
        <taxon>Paraneoptera</taxon>
        <taxon>Hemiptera</taxon>
        <taxon>Heteroptera</taxon>
        <taxon>Panheteroptera</taxon>
        <taxon>Cimicomorpha</taxon>
        <taxon>Miridae</taxon>
        <taxon>Mirini</taxon>
        <taxon>Lygus</taxon>
    </lineage>
</organism>
<feature type="transmembrane region" description="Helical" evidence="2">
    <location>
        <begin position="78"/>
        <end position="101"/>
    </location>
</feature>
<feature type="transmembrane region" description="Helical" evidence="2">
    <location>
        <begin position="411"/>
        <end position="432"/>
    </location>
</feature>
<gene>
    <name evidence="3" type="primary">tinc_0</name>
    <name evidence="3" type="ORF">CM83_20812</name>
</gene>
<dbReference type="PANTHER" id="PTHR21579">
    <property type="entry name" value="PROTEIN TINCAR"/>
    <property type="match status" value="1"/>
</dbReference>
<protein>
    <submittedName>
        <fullName evidence="3">Protein tincar</fullName>
    </submittedName>
</protein>
<feature type="compositionally biased region" description="Low complexity" evidence="1">
    <location>
        <begin position="702"/>
        <end position="716"/>
    </location>
</feature>
<keyword evidence="2" id="KW-1133">Transmembrane helix</keyword>
<evidence type="ECO:0000313" key="3">
    <source>
        <dbReference type="EMBL" id="JAG39416.1"/>
    </source>
</evidence>
<feature type="transmembrane region" description="Helical" evidence="2">
    <location>
        <begin position="375"/>
        <end position="399"/>
    </location>
</feature>
<accession>A0A0A9Z6B0</accession>
<proteinExistence type="predicted"/>
<feature type="transmembrane region" description="Helical" evidence="2">
    <location>
        <begin position="320"/>
        <end position="348"/>
    </location>
</feature>
<dbReference type="PANTHER" id="PTHR21579:SF20">
    <property type="entry name" value="PROTEIN TINCAR"/>
    <property type="match status" value="1"/>
</dbReference>
<keyword evidence="2" id="KW-0472">Membrane</keyword>
<reference evidence="3" key="2">
    <citation type="submission" date="2014-07" db="EMBL/GenBank/DDBJ databases">
        <authorList>
            <person name="Hull J."/>
        </authorList>
    </citation>
    <scope>NUCLEOTIDE SEQUENCE</scope>
</reference>
<evidence type="ECO:0000256" key="2">
    <source>
        <dbReference type="SAM" id="Phobius"/>
    </source>
</evidence>
<feature type="region of interest" description="Disordered" evidence="1">
    <location>
        <begin position="658"/>
        <end position="755"/>
    </location>
</feature>
<keyword evidence="2" id="KW-0812">Transmembrane</keyword>
<dbReference type="InterPro" id="IPR053291">
    <property type="entry name" value="Ommatidial_diff-associated"/>
</dbReference>
<feature type="transmembrane region" description="Helical" evidence="2">
    <location>
        <begin position="277"/>
        <end position="299"/>
    </location>
</feature>
<evidence type="ECO:0000256" key="1">
    <source>
        <dbReference type="SAM" id="MobiDB-lite"/>
    </source>
</evidence>
<dbReference type="AlphaFoldDB" id="A0A0A9Z6B0"/>
<dbReference type="EMBL" id="GBHO01004188">
    <property type="protein sequence ID" value="JAG39416.1"/>
    <property type="molecule type" value="Transcribed_RNA"/>
</dbReference>
<feature type="region of interest" description="Disordered" evidence="1">
    <location>
        <begin position="626"/>
        <end position="646"/>
    </location>
</feature>
<reference evidence="3" key="1">
    <citation type="journal article" date="2014" name="PLoS ONE">
        <title>Transcriptome-Based Identification of ABC Transporters in the Western Tarnished Plant Bug Lygus hesperus.</title>
        <authorList>
            <person name="Hull J.J."/>
            <person name="Chaney K."/>
            <person name="Geib S.M."/>
            <person name="Fabrick J.A."/>
            <person name="Brent C.S."/>
            <person name="Walsh D."/>
            <person name="Lavine L.C."/>
        </authorList>
    </citation>
    <scope>NUCLEOTIDE SEQUENCE</scope>
</reference>
<feature type="region of interest" description="Disordered" evidence="1">
    <location>
        <begin position="1"/>
        <end position="22"/>
    </location>
</feature>
<feature type="transmembrane region" description="Helical" evidence="2">
    <location>
        <begin position="246"/>
        <end position="265"/>
    </location>
</feature>
<sequence>MSVVERVEGGRCPPLQRPPRPPRPRGCKIHLNSLWSVWYGFAATAFQSYIAVQLSKKLLDCWELPWGQDAAPRADLQACLILTGLAIVLLPFFFFSCLIKVGNLANDGFKLGRNLSACGIEPDDSLAGGPGGCRSLWRHGGPTGPFLHLAISFCLLLPNLLMQARLIQADFLPRDYVWKTDLDFIISSYDRLVVLSFMTPTNAAETNVSKASPPTTPMTPQNMMLTSNDYDSIYDEEKWGPVSIEFFNYALALAVYAVRYPAVFWNTNKWWGTIFSFQLFVNGLQNLLVYVGICVLYKVHVIGPSEVLTSIPAKFGAGFFLLNAHVTLALLFLTVALVTSSSLVLYLYGYGRFQAFLSHEKACKLISVEGREWGYLTHCAALCVLLAITVVEGPLLIDLAVIYKASLDSSVLFSVIAAVFHLFIWVVLWLILTLKQNWVFKLRVTVGKAAVKSARSIKLLTDVELLSSCESSAPLLVVASGRTYTISDPSPKKTIINAIHKAAMDRKSRLQAAANSDQKEQYDENDEQIYWLRPKPISPKNSPDSEVSDGANWQKKVVPKPKVTFDQNVKRSPRECPVPGDDGDYARLRELPLMGPNTPNHIELQTKIIEKVQYMSTKAIMMPVNKGDYEDPNPVKTEPLPLPPPPVIVHDTPATPRCLLRADSGMPHDLTPRSESEASGSPPDHSETSSGVHSNSSRESHNNNSSNNNHNNNASNGGQAVPNGDVKPPNGKIPNGGHWPTGTLHRPITQPPPTEGEVVIRRKVEPEAIAVPSSLQDKFGRNTNMKMTTFTDAQSATLPHFPTQQVGVAYPHCSTMPLPPVVPPMPHLSCNYPRHSTIPTHHNGVRLFAAHNFNKRPITQRYPHHSFPQLMNPLKYNANNISERDSANFSMASSGDSDTYRS</sequence>
<name>A0A0A9Z6B0_LYGHE</name>